<dbReference type="Pfam" id="PF19366">
    <property type="entry name" value="DUF5942"/>
    <property type="match status" value="1"/>
</dbReference>
<feature type="transmembrane region" description="Helical" evidence="9">
    <location>
        <begin position="546"/>
        <end position="569"/>
    </location>
</feature>
<dbReference type="InterPro" id="IPR045986">
    <property type="entry name" value="DUF5942"/>
</dbReference>
<protein>
    <submittedName>
        <fullName evidence="12">Peptidase S8</fullName>
    </submittedName>
</protein>
<dbReference type="GO" id="GO:0006508">
    <property type="term" value="P:proteolysis"/>
    <property type="evidence" value="ECO:0007669"/>
    <property type="project" value="UniProtKB-KW"/>
</dbReference>
<feature type="domain" description="DUF5942" evidence="11">
    <location>
        <begin position="450"/>
        <end position="633"/>
    </location>
</feature>
<comment type="subcellular location">
    <subcellularLocation>
        <location evidence="1">Secreted</location>
    </subcellularLocation>
</comment>
<feature type="transmembrane region" description="Helical" evidence="9">
    <location>
        <begin position="576"/>
        <end position="596"/>
    </location>
</feature>
<accession>A0A928Z3J3</accession>
<dbReference type="InterPro" id="IPR034084">
    <property type="entry name" value="Thermitase-like_dom"/>
</dbReference>
<evidence type="ECO:0000256" key="7">
    <source>
        <dbReference type="PROSITE-ProRule" id="PRU01240"/>
    </source>
</evidence>
<dbReference type="InterPro" id="IPR015500">
    <property type="entry name" value="Peptidase_S8_subtilisin-rel"/>
</dbReference>
<dbReference type="RefSeq" id="WP_264324179.1">
    <property type="nucleotide sequence ID" value="NZ_JADEXQ010000015.1"/>
</dbReference>
<evidence type="ECO:0000313" key="12">
    <source>
        <dbReference type="EMBL" id="MBE9029360.1"/>
    </source>
</evidence>
<evidence type="ECO:0000259" key="10">
    <source>
        <dbReference type="Pfam" id="PF00082"/>
    </source>
</evidence>
<sequence>MVYPPGDVYSPDDFLSVTRANMKRWLLSIGICLALGWTLVTLTGLTTQGSYNAIIIDFREDIGRGKVVAALENITQISNVRPRLNSEFSEEDQVYVVEGDRSLLGKLRRSSWAKLTEIIEPNYFYSLPEASQTQFPVNPGKEVSQKSTSSLPNDPLYPQQWNLHKVKLESARAISTGKNVTVAIIDTGIAKVPDLDDLKFVRGYDFINDETNASDDQGHGTHIAGTIAQMTNNGYGAAGIAPDAKLMPLKVVTVGGSATAADIAEAVRLAADRAADVINLSLSGSGYSKLMQQSIDYAYRKGAVIVAAAGNSNQSAVTYPARYHHVLSVSATDITGKRASYSNFGAGVNFAAPGGVVTSEKPTGGIIQNTFDLKSKEAFFAPYQGSSFAAAHVSGAAALIKSIKPLDPAQIEQVLAQTSQKPNSDPLNEYGVGQINITAALNLVQTNQIPRLGFWQQLNHTGQLGQHIWIDADMIASKERLLTLTGAIVLALLISLKFALQWNGWLLLGLILSSSGFFVLQGTYVYGAPQWIFRLLGSALPEVGTVVQGLAALDPLSASVLLPTALWLLLGKFKSLKWFAIGSSIGIVPSLISQMLSAPEILQIGTGLGSQIFLLANILACIGLNGFILKTYQRPKRRTPNASNATRTARTPQANSSASTTNHRPVAPTNSASEGTVDGGDL</sequence>
<dbReference type="Gene3D" id="3.40.50.200">
    <property type="entry name" value="Peptidase S8/S53 domain"/>
    <property type="match status" value="1"/>
</dbReference>
<feature type="region of interest" description="Disordered" evidence="8">
    <location>
        <begin position="136"/>
        <end position="155"/>
    </location>
</feature>
<evidence type="ECO:0000256" key="9">
    <source>
        <dbReference type="SAM" id="Phobius"/>
    </source>
</evidence>
<dbReference type="GO" id="GO:0005576">
    <property type="term" value="C:extracellular region"/>
    <property type="evidence" value="ECO:0007669"/>
    <property type="project" value="UniProtKB-SubCell"/>
</dbReference>
<evidence type="ECO:0000256" key="4">
    <source>
        <dbReference type="ARBA" id="ARBA00022670"/>
    </source>
</evidence>
<keyword evidence="3" id="KW-0964">Secreted</keyword>
<gene>
    <name evidence="12" type="ORF">IQ266_06235</name>
</gene>
<keyword evidence="4 7" id="KW-0645">Protease</keyword>
<evidence type="ECO:0000259" key="11">
    <source>
        <dbReference type="Pfam" id="PF19366"/>
    </source>
</evidence>
<feature type="active site" description="Charge relay system" evidence="7">
    <location>
        <position position="186"/>
    </location>
</feature>
<dbReference type="InterPro" id="IPR050131">
    <property type="entry name" value="Peptidase_S8_subtilisin-like"/>
</dbReference>
<keyword evidence="13" id="KW-1185">Reference proteome</keyword>
<dbReference type="SUPFAM" id="SSF52743">
    <property type="entry name" value="Subtilisin-like"/>
    <property type="match status" value="1"/>
</dbReference>
<dbReference type="InterPro" id="IPR036852">
    <property type="entry name" value="Peptidase_S8/S53_dom_sf"/>
</dbReference>
<feature type="transmembrane region" description="Helical" evidence="9">
    <location>
        <begin position="25"/>
        <end position="45"/>
    </location>
</feature>
<feature type="region of interest" description="Disordered" evidence="8">
    <location>
        <begin position="638"/>
        <end position="682"/>
    </location>
</feature>
<dbReference type="CDD" id="cd07484">
    <property type="entry name" value="Peptidases_S8_Thermitase_like"/>
    <property type="match status" value="1"/>
</dbReference>
<evidence type="ECO:0000256" key="1">
    <source>
        <dbReference type="ARBA" id="ARBA00004613"/>
    </source>
</evidence>
<feature type="active site" description="Charge relay system" evidence="7">
    <location>
        <position position="387"/>
    </location>
</feature>
<evidence type="ECO:0000256" key="3">
    <source>
        <dbReference type="ARBA" id="ARBA00022525"/>
    </source>
</evidence>
<comment type="caution">
    <text evidence="12">The sequence shown here is derived from an EMBL/GenBank/DDBJ whole genome shotgun (WGS) entry which is preliminary data.</text>
</comment>
<dbReference type="AlphaFoldDB" id="A0A928Z3J3"/>
<dbReference type="Proteomes" id="UP000625316">
    <property type="component" value="Unassembled WGS sequence"/>
</dbReference>
<feature type="transmembrane region" description="Helical" evidence="9">
    <location>
        <begin position="608"/>
        <end position="629"/>
    </location>
</feature>
<comment type="similarity">
    <text evidence="2 7">Belongs to the peptidase S8 family.</text>
</comment>
<evidence type="ECO:0000256" key="5">
    <source>
        <dbReference type="ARBA" id="ARBA00022801"/>
    </source>
</evidence>
<feature type="active site" description="Charge relay system" evidence="7">
    <location>
        <position position="219"/>
    </location>
</feature>
<feature type="transmembrane region" description="Helical" evidence="9">
    <location>
        <begin position="481"/>
        <end position="500"/>
    </location>
</feature>
<feature type="domain" description="Peptidase S8/S53" evidence="10">
    <location>
        <begin position="177"/>
        <end position="433"/>
    </location>
</feature>
<feature type="compositionally biased region" description="Polar residues" evidence="8">
    <location>
        <begin position="640"/>
        <end position="674"/>
    </location>
</feature>
<reference evidence="12" key="1">
    <citation type="submission" date="2020-10" db="EMBL/GenBank/DDBJ databases">
        <authorList>
            <person name="Castelo-Branco R."/>
            <person name="Eusebio N."/>
            <person name="Adriana R."/>
            <person name="Vieira A."/>
            <person name="Brugerolle De Fraissinette N."/>
            <person name="Rezende De Castro R."/>
            <person name="Schneider M.P."/>
            <person name="Vasconcelos V."/>
            <person name="Leao P.N."/>
        </authorList>
    </citation>
    <scope>NUCLEOTIDE SEQUENCE</scope>
    <source>
        <strain evidence="12">LEGE 11480</strain>
    </source>
</reference>
<name>A0A928Z3J3_9CYAN</name>
<keyword evidence="9" id="KW-0472">Membrane</keyword>
<evidence type="ECO:0000256" key="8">
    <source>
        <dbReference type="SAM" id="MobiDB-lite"/>
    </source>
</evidence>
<dbReference type="Pfam" id="PF00082">
    <property type="entry name" value="Peptidase_S8"/>
    <property type="match status" value="1"/>
</dbReference>
<dbReference type="InterPro" id="IPR000209">
    <property type="entry name" value="Peptidase_S8/S53_dom"/>
</dbReference>
<keyword evidence="5 7" id="KW-0378">Hydrolase</keyword>
<feature type="transmembrane region" description="Helical" evidence="9">
    <location>
        <begin position="505"/>
        <end position="526"/>
    </location>
</feature>
<dbReference type="PRINTS" id="PR00723">
    <property type="entry name" value="SUBTILISIN"/>
</dbReference>
<keyword evidence="9" id="KW-1133">Transmembrane helix</keyword>
<organism evidence="12 13">
    <name type="scientific">Romeriopsis navalis LEGE 11480</name>
    <dbReference type="NCBI Taxonomy" id="2777977"/>
    <lineage>
        <taxon>Bacteria</taxon>
        <taxon>Bacillati</taxon>
        <taxon>Cyanobacteriota</taxon>
        <taxon>Cyanophyceae</taxon>
        <taxon>Leptolyngbyales</taxon>
        <taxon>Leptolyngbyaceae</taxon>
        <taxon>Romeriopsis</taxon>
        <taxon>Romeriopsis navalis</taxon>
    </lineage>
</organism>
<proteinExistence type="inferred from homology"/>
<evidence type="ECO:0000256" key="6">
    <source>
        <dbReference type="ARBA" id="ARBA00022825"/>
    </source>
</evidence>
<dbReference type="PANTHER" id="PTHR43806:SF11">
    <property type="entry name" value="CEREVISIN-RELATED"/>
    <property type="match status" value="1"/>
</dbReference>
<dbReference type="PANTHER" id="PTHR43806">
    <property type="entry name" value="PEPTIDASE S8"/>
    <property type="match status" value="1"/>
</dbReference>
<keyword evidence="9" id="KW-0812">Transmembrane</keyword>
<dbReference type="GO" id="GO:0004252">
    <property type="term" value="F:serine-type endopeptidase activity"/>
    <property type="evidence" value="ECO:0007669"/>
    <property type="project" value="UniProtKB-UniRule"/>
</dbReference>
<keyword evidence="6 7" id="KW-0720">Serine protease</keyword>
<dbReference type="PROSITE" id="PS51892">
    <property type="entry name" value="SUBTILASE"/>
    <property type="match status" value="1"/>
</dbReference>
<evidence type="ECO:0000256" key="2">
    <source>
        <dbReference type="ARBA" id="ARBA00011073"/>
    </source>
</evidence>
<evidence type="ECO:0000313" key="13">
    <source>
        <dbReference type="Proteomes" id="UP000625316"/>
    </source>
</evidence>
<dbReference type="EMBL" id="JADEXQ010000015">
    <property type="protein sequence ID" value="MBE9029360.1"/>
    <property type="molecule type" value="Genomic_DNA"/>
</dbReference>